<dbReference type="Proteomes" id="UP000002412">
    <property type="component" value="Chromosome"/>
</dbReference>
<dbReference type="EMBL" id="CP000720">
    <property type="protein sequence ID" value="ABS46907.1"/>
    <property type="molecule type" value="Genomic_DNA"/>
</dbReference>
<sequence length="37" mass="4322">MQPVKEYSQRAQPHDYPYHALAFLKMPIKKTGSPLIH</sequence>
<dbReference type="AlphaFoldDB" id="A0A0U1QWF4"/>
<evidence type="ECO:0000313" key="2">
    <source>
        <dbReference type="Proteomes" id="UP000002412"/>
    </source>
</evidence>
<name>A0A0U1QWF4_YERP3</name>
<organism evidence="1 2">
    <name type="scientific">Yersinia pseudotuberculosis serotype O:1b (strain IP 31758)</name>
    <dbReference type="NCBI Taxonomy" id="349747"/>
    <lineage>
        <taxon>Bacteria</taxon>
        <taxon>Pseudomonadati</taxon>
        <taxon>Pseudomonadota</taxon>
        <taxon>Gammaproteobacteria</taxon>
        <taxon>Enterobacterales</taxon>
        <taxon>Yersiniaceae</taxon>
        <taxon>Yersinia</taxon>
    </lineage>
</organism>
<reference evidence="1 2" key="1">
    <citation type="journal article" date="2007" name="PLoS Genet.">
        <title>The complete genome sequence of Yersinia pseudotuberculosis IP31758, the causative agent of Far East scarlet-like fever.</title>
        <authorList>
            <person name="Eppinger M."/>
            <person name="Rosovitz M.J."/>
            <person name="Fricke W.F."/>
            <person name="Rasko D.A."/>
            <person name="Kokorina G."/>
            <person name="Fayolle C."/>
            <person name="Lindler L.E."/>
            <person name="Carniel E."/>
            <person name="Ravel J."/>
        </authorList>
    </citation>
    <scope>NUCLEOTIDE SEQUENCE [LARGE SCALE GENOMIC DNA]</scope>
    <source>
        <strain evidence="1 2">IP 31758</strain>
    </source>
</reference>
<evidence type="ECO:0000313" key="1">
    <source>
        <dbReference type="EMBL" id="ABS46907.1"/>
    </source>
</evidence>
<accession>A0A0U1QWF4</accession>
<protein>
    <submittedName>
        <fullName evidence="1">Uncharacterized protein</fullName>
    </submittedName>
</protein>
<dbReference type="KEGG" id="ypi:YpsIP31758_3257"/>
<dbReference type="HOGENOM" id="CLU_3376826_0_0_6"/>
<proteinExistence type="predicted"/>
<gene>
    <name evidence="1" type="ordered locus">YpsIP31758_3257</name>
</gene>